<organism evidence="1">
    <name type="scientific">Ruegeria sp. PrR005</name>
    <dbReference type="NCBI Taxonomy" id="2706882"/>
    <lineage>
        <taxon>Bacteria</taxon>
        <taxon>Pseudomonadati</taxon>
        <taxon>Pseudomonadota</taxon>
        <taxon>Alphaproteobacteria</taxon>
        <taxon>Rhodobacterales</taxon>
        <taxon>Roseobacteraceae</taxon>
        <taxon>Ruegeria</taxon>
    </lineage>
</organism>
<dbReference type="RefSeq" id="WP_164131289.1">
    <property type="nucleotide sequence ID" value="NZ_JAAGOX010000024.1"/>
</dbReference>
<evidence type="ECO:0000313" key="1">
    <source>
        <dbReference type="EMBL" id="NDW46308.1"/>
    </source>
</evidence>
<dbReference type="EMBL" id="JAAGOX010000024">
    <property type="protein sequence ID" value="NDW46308.1"/>
    <property type="molecule type" value="Genomic_DNA"/>
</dbReference>
<proteinExistence type="predicted"/>
<reference evidence="1" key="1">
    <citation type="submission" date="2020-02" db="EMBL/GenBank/DDBJ databases">
        <title>Delineation of the pyrene-degrading pathway in Roseobacter clade bacteria by genomic analysis.</title>
        <authorList>
            <person name="Zhou H."/>
            <person name="Wang H."/>
        </authorList>
    </citation>
    <scope>NUCLEOTIDE SEQUENCE</scope>
    <source>
        <strain evidence="1">PrR005</strain>
    </source>
</reference>
<dbReference type="AlphaFoldDB" id="A0A6B2NSD1"/>
<protein>
    <submittedName>
        <fullName evidence="1">Uncharacterized protein</fullName>
    </submittedName>
</protein>
<accession>A0A6B2NSD1</accession>
<dbReference type="InterPro" id="IPR054240">
    <property type="entry name" value="DUF6967"/>
</dbReference>
<dbReference type="Pfam" id="PF22295">
    <property type="entry name" value="DUF6967"/>
    <property type="match status" value="1"/>
</dbReference>
<name>A0A6B2NSD1_9RHOB</name>
<sequence>MTDKLTDIAQFELPYRRKATIRLVEFEGGMKMVRLVLREGTRITQIDLDADSATQLSRTLADTAARL</sequence>
<gene>
    <name evidence="1" type="ORF">G0P99_15175</name>
</gene>
<comment type="caution">
    <text evidence="1">The sequence shown here is derived from an EMBL/GenBank/DDBJ whole genome shotgun (WGS) entry which is preliminary data.</text>
</comment>